<organism>
    <name type="scientific">Culex quinquefasciatus</name>
    <name type="common">Southern house mosquito</name>
    <name type="synonym">Culex pungens</name>
    <dbReference type="NCBI Taxonomy" id="7176"/>
    <lineage>
        <taxon>Eukaryota</taxon>
        <taxon>Metazoa</taxon>
        <taxon>Ecdysozoa</taxon>
        <taxon>Arthropoda</taxon>
        <taxon>Hexapoda</taxon>
        <taxon>Insecta</taxon>
        <taxon>Pterygota</taxon>
        <taxon>Neoptera</taxon>
        <taxon>Endopterygota</taxon>
        <taxon>Diptera</taxon>
        <taxon>Nematocera</taxon>
        <taxon>Culicoidea</taxon>
        <taxon>Culicidae</taxon>
        <taxon>Culicinae</taxon>
        <taxon>Culicini</taxon>
        <taxon>Culex</taxon>
        <taxon>Culex</taxon>
    </lineage>
</organism>
<reference evidence="2" key="1">
    <citation type="submission" date="2007-03" db="EMBL/GenBank/DDBJ databases">
        <title>Annotation of Culex pipiens quinquefasciatus.</title>
        <authorList>
            <consortium name="The Broad Institute Genome Sequencing Platform"/>
            <person name="Atkinson P.W."/>
            <person name="Hemingway J."/>
            <person name="Christensen B.M."/>
            <person name="Higgs S."/>
            <person name="Kodira C."/>
            <person name="Hannick L."/>
            <person name="Megy K."/>
            <person name="O'Leary S."/>
            <person name="Pearson M."/>
            <person name="Haas B.J."/>
            <person name="Mauceli E."/>
            <person name="Wortman J.R."/>
            <person name="Lee N.H."/>
            <person name="Guigo R."/>
            <person name="Stanke M."/>
            <person name="Alvarado L."/>
            <person name="Amedeo P."/>
            <person name="Antoine C.H."/>
            <person name="Arensburger P."/>
            <person name="Bidwell S.L."/>
            <person name="Crawford M."/>
            <person name="Camaro F."/>
            <person name="Devon K."/>
            <person name="Engels R."/>
            <person name="Hammond M."/>
            <person name="Howarth C."/>
            <person name="Koehrsen M."/>
            <person name="Lawson D."/>
            <person name="Montgomery P."/>
            <person name="Nene V."/>
            <person name="Nusbaum C."/>
            <person name="Puiu D."/>
            <person name="Romero-Severson J."/>
            <person name="Severson D.W."/>
            <person name="Shumway M."/>
            <person name="Sisk P."/>
            <person name="Stolte C."/>
            <person name="Zeng Q."/>
            <person name="Eisenstadt E."/>
            <person name="Fraser-Liggett C."/>
            <person name="Strausberg R."/>
            <person name="Galagan J."/>
            <person name="Birren B."/>
            <person name="Collins F.H."/>
        </authorList>
    </citation>
    <scope>NUCLEOTIDE SEQUENCE [LARGE SCALE GENOMIC DNA]</scope>
    <source>
        <strain evidence="2">JHB</strain>
    </source>
</reference>
<dbReference type="VEuPathDB" id="VectorBase:CQUJHB001751"/>
<evidence type="ECO:0000259" key="1">
    <source>
        <dbReference type="PROSITE" id="PS51406"/>
    </source>
</evidence>
<sequence length="386" mass="43458">MNEKSKSPESGFDPPSFGLQGLSQTWTFTMVSTSFVRSLIIFSGFLIVSNVALDNEDDCEAQFAMIQERLEILQSKQGLDSSASCYEGKTSSSLINLQASHNSKPVTTFCDMTTNGGGWIVVQQRVDSSISFKRGWNDYRNGFGNPTTNFWIGLENLHQLTSMDRYELFIELQFSNGSLGNAQYSEFRVGSEKEWYGLVMLGSFSGTVYDAMRAHKGCNFSTFDRWNVAGYTGGMTWAQTDQGGWWYYSSYERATKIQVGRKKQHHPFVLTAEMRNTWQNEGIIASDDVRGKQAVSTKALTVVTLPQLLHTVNWFGALCDFVTCRIPMMAKCAADPGQVLHFRVDPECPAPTRQNDGDGFCRRRPRGTQFGNITDIYELIRLYIVK</sequence>
<dbReference type="HOGENOM" id="CLU_716218_0_0_1"/>
<reference evidence="3" key="2">
    <citation type="submission" date="2021-02" db="UniProtKB">
        <authorList>
            <consortium name="EnsemblMetazoa"/>
        </authorList>
    </citation>
    <scope>IDENTIFICATION</scope>
    <source>
        <strain evidence="3">JHB</strain>
    </source>
</reference>
<dbReference type="InterPro" id="IPR002181">
    <property type="entry name" value="Fibrinogen_a/b/g_C_dom"/>
</dbReference>
<dbReference type="GO" id="GO:0005615">
    <property type="term" value="C:extracellular space"/>
    <property type="evidence" value="ECO:0007669"/>
    <property type="project" value="TreeGrafter"/>
</dbReference>
<dbReference type="InterPro" id="IPR050373">
    <property type="entry name" value="Fibrinogen_C-term_domain"/>
</dbReference>
<dbReference type="PANTHER" id="PTHR19143">
    <property type="entry name" value="FIBRINOGEN/TENASCIN/ANGIOPOEITIN"/>
    <property type="match status" value="1"/>
</dbReference>
<protein>
    <recommendedName>
        <fullName evidence="1">Fibrinogen C-terminal domain-containing protein</fullName>
    </recommendedName>
</protein>
<keyword evidence="4" id="KW-1185">Reference proteome</keyword>
<dbReference type="OrthoDB" id="7735550at2759"/>
<dbReference type="EnsemblMetazoa" id="CPIJ012044-RA">
    <property type="protein sequence ID" value="CPIJ012044-PA"/>
    <property type="gene ID" value="CPIJ012044"/>
</dbReference>
<evidence type="ECO:0000313" key="4">
    <source>
        <dbReference type="Proteomes" id="UP000002320"/>
    </source>
</evidence>
<dbReference type="VEuPathDB" id="VectorBase:CPIJ012044"/>
<name>B0WYN4_CULQU</name>
<feature type="domain" description="Fibrinogen C-terminal" evidence="1">
    <location>
        <begin position="76"/>
        <end position="247"/>
    </location>
</feature>
<dbReference type="SUPFAM" id="SSF56496">
    <property type="entry name" value="Fibrinogen C-terminal domain-like"/>
    <property type="match status" value="1"/>
</dbReference>
<dbReference type="InterPro" id="IPR014716">
    <property type="entry name" value="Fibrinogen_a/b/g_C_1"/>
</dbReference>
<dbReference type="InParanoid" id="B0WYN4"/>
<dbReference type="eggNOG" id="KOG2579">
    <property type="taxonomic scope" value="Eukaryota"/>
</dbReference>
<dbReference type="PANTHER" id="PTHR19143:SF327">
    <property type="entry name" value="FI21813P1-RELATED"/>
    <property type="match status" value="1"/>
</dbReference>
<dbReference type="InterPro" id="IPR036056">
    <property type="entry name" value="Fibrinogen-like_C"/>
</dbReference>
<dbReference type="Pfam" id="PF00147">
    <property type="entry name" value="Fibrinogen_C"/>
    <property type="match status" value="1"/>
</dbReference>
<dbReference type="SMART" id="SM00186">
    <property type="entry name" value="FBG"/>
    <property type="match status" value="1"/>
</dbReference>
<dbReference type="PROSITE" id="PS51406">
    <property type="entry name" value="FIBRINOGEN_C_2"/>
    <property type="match status" value="1"/>
</dbReference>
<dbReference type="KEGG" id="cqu:CpipJ_CPIJ012044"/>
<dbReference type="STRING" id="7176.B0WYN4"/>
<proteinExistence type="predicted"/>
<dbReference type="Gene3D" id="3.90.215.10">
    <property type="entry name" value="Gamma Fibrinogen, chain A, domain 1"/>
    <property type="match status" value="1"/>
</dbReference>
<evidence type="ECO:0000313" key="3">
    <source>
        <dbReference type="EnsemblMetazoa" id="CPIJ012044-PA"/>
    </source>
</evidence>
<dbReference type="Proteomes" id="UP000002320">
    <property type="component" value="Unassembled WGS sequence"/>
</dbReference>
<accession>B0WYN4</accession>
<dbReference type="AlphaFoldDB" id="B0WYN4"/>
<dbReference type="EMBL" id="DS232194">
    <property type="protein sequence ID" value="EDS37144.1"/>
    <property type="molecule type" value="Genomic_DNA"/>
</dbReference>
<dbReference type="Gene3D" id="4.10.530.10">
    <property type="entry name" value="Gamma-fibrinogen Carboxyl Terminal Fragment, domain 2"/>
    <property type="match status" value="1"/>
</dbReference>
<evidence type="ECO:0000313" key="2">
    <source>
        <dbReference type="EMBL" id="EDS37144.1"/>
    </source>
</evidence>
<gene>
    <name evidence="3" type="primary">6045104</name>
    <name evidence="2" type="ORF">CpipJ_CPIJ012044</name>
</gene>